<dbReference type="OrthoDB" id="9802248at2"/>
<comment type="caution">
    <text evidence="6">The sequence shown here is derived from an EMBL/GenBank/DDBJ whole genome shotgun (WGS) entry which is preliminary data.</text>
</comment>
<reference evidence="6 7" key="1">
    <citation type="submission" date="2018-04" db="EMBL/GenBank/DDBJ databases">
        <title>Subsurface microbial communities from deep shales in Ohio and West Virginia, USA.</title>
        <authorList>
            <person name="Wrighton K."/>
        </authorList>
    </citation>
    <scope>NUCLEOTIDE SEQUENCE [LARGE SCALE GENOMIC DNA]</scope>
    <source>
        <strain evidence="6 7">WC1</strain>
    </source>
</reference>
<comment type="cofactor">
    <cofactor evidence="1">
        <name>Zn(2+)</name>
        <dbReference type="ChEBI" id="CHEBI:29105"/>
    </cofactor>
</comment>
<dbReference type="GO" id="GO:0046872">
    <property type="term" value="F:metal ion binding"/>
    <property type="evidence" value="ECO:0007669"/>
    <property type="project" value="UniProtKB-KW"/>
</dbReference>
<proteinExistence type="predicted"/>
<keyword evidence="3 6" id="KW-0378">Hydrolase</keyword>
<dbReference type="EMBL" id="QAXS01000005">
    <property type="protein sequence ID" value="PTW01235.1"/>
    <property type="molecule type" value="Genomic_DNA"/>
</dbReference>
<evidence type="ECO:0000256" key="2">
    <source>
        <dbReference type="ARBA" id="ARBA00022723"/>
    </source>
</evidence>
<dbReference type="GO" id="GO:0016787">
    <property type="term" value="F:hydrolase activity"/>
    <property type="evidence" value="ECO:0007669"/>
    <property type="project" value="UniProtKB-KW"/>
</dbReference>
<evidence type="ECO:0000313" key="6">
    <source>
        <dbReference type="EMBL" id="PTW01235.1"/>
    </source>
</evidence>
<sequence>MNLKEFTVGELMVKSYIISQAGKAVIIDPGAEGKRLYNYLKENELELKYIINTHGHFDHIAANEFLKEKTGAEILAQARADLKFSDPQLNLSSLFTRQAITAPLLDRAVADGEEIDFESLTLKFITTPGHSEDGISIYIPEENILFSGDCIFANGIGRTDLQDSDYSELEKSIKDKIFQLPENCTFYPGHGPSSNLTNFKKSVWPAIS</sequence>
<keyword evidence="2" id="KW-0479">Metal-binding</keyword>
<dbReference type="Proteomes" id="UP000244089">
    <property type="component" value="Unassembled WGS sequence"/>
</dbReference>
<dbReference type="InterPro" id="IPR051453">
    <property type="entry name" value="MBL_Glyoxalase_II"/>
</dbReference>
<dbReference type="PANTHER" id="PTHR46233">
    <property type="entry name" value="HYDROXYACYLGLUTATHIONE HYDROLASE GLOC"/>
    <property type="match status" value="1"/>
</dbReference>
<dbReference type="SUPFAM" id="SSF56281">
    <property type="entry name" value="Metallo-hydrolase/oxidoreductase"/>
    <property type="match status" value="1"/>
</dbReference>
<gene>
    <name evidence="6" type="ORF">C8C76_10511</name>
</gene>
<dbReference type="SMART" id="SM00849">
    <property type="entry name" value="Lactamase_B"/>
    <property type="match status" value="1"/>
</dbReference>
<protein>
    <submittedName>
        <fullName evidence="6">Glyoxylase-like metal-dependent hydrolase (Beta-lactamase superfamily II)</fullName>
    </submittedName>
</protein>
<dbReference type="InterPro" id="IPR036866">
    <property type="entry name" value="RibonucZ/Hydroxyglut_hydro"/>
</dbReference>
<evidence type="ECO:0000256" key="4">
    <source>
        <dbReference type="ARBA" id="ARBA00022833"/>
    </source>
</evidence>
<organism evidence="6 7">
    <name type="scientific">Halanaerobium saccharolyticum</name>
    <dbReference type="NCBI Taxonomy" id="43595"/>
    <lineage>
        <taxon>Bacteria</taxon>
        <taxon>Bacillati</taxon>
        <taxon>Bacillota</taxon>
        <taxon>Clostridia</taxon>
        <taxon>Halanaerobiales</taxon>
        <taxon>Halanaerobiaceae</taxon>
        <taxon>Halanaerobium</taxon>
    </lineage>
</organism>
<dbReference type="CDD" id="cd06262">
    <property type="entry name" value="metallo-hydrolase-like_MBL-fold"/>
    <property type="match status" value="1"/>
</dbReference>
<evidence type="ECO:0000256" key="3">
    <source>
        <dbReference type="ARBA" id="ARBA00022801"/>
    </source>
</evidence>
<name>A0A2T5RNK2_9FIRM</name>
<dbReference type="InterPro" id="IPR001279">
    <property type="entry name" value="Metallo-B-lactamas"/>
</dbReference>
<feature type="domain" description="Metallo-beta-lactamase" evidence="5">
    <location>
        <begin position="12"/>
        <end position="190"/>
    </location>
</feature>
<dbReference type="PANTHER" id="PTHR46233:SF3">
    <property type="entry name" value="HYDROXYACYLGLUTATHIONE HYDROLASE GLOC"/>
    <property type="match status" value="1"/>
</dbReference>
<keyword evidence="4" id="KW-0862">Zinc</keyword>
<dbReference type="RefSeq" id="WP_108138554.1">
    <property type="nucleotide sequence ID" value="NZ_JBQPXQ010000025.1"/>
</dbReference>
<dbReference type="Gene3D" id="3.60.15.10">
    <property type="entry name" value="Ribonuclease Z/Hydroxyacylglutathione hydrolase-like"/>
    <property type="match status" value="1"/>
</dbReference>
<accession>A0A2T5RNK2</accession>
<evidence type="ECO:0000256" key="1">
    <source>
        <dbReference type="ARBA" id="ARBA00001947"/>
    </source>
</evidence>
<evidence type="ECO:0000313" key="7">
    <source>
        <dbReference type="Proteomes" id="UP000244089"/>
    </source>
</evidence>
<evidence type="ECO:0000259" key="5">
    <source>
        <dbReference type="SMART" id="SM00849"/>
    </source>
</evidence>
<dbReference type="Pfam" id="PF00753">
    <property type="entry name" value="Lactamase_B"/>
    <property type="match status" value="1"/>
</dbReference>
<dbReference type="AlphaFoldDB" id="A0A2T5RNK2"/>